<dbReference type="OrthoDB" id="270970at2759"/>
<evidence type="ECO:0000313" key="3">
    <source>
        <dbReference type="EMBL" id="CAB4013644.1"/>
    </source>
</evidence>
<gene>
    <name evidence="3" type="ORF">PACLA_8A007460</name>
</gene>
<dbReference type="GO" id="GO:0030424">
    <property type="term" value="C:axon"/>
    <property type="evidence" value="ECO:0007669"/>
    <property type="project" value="TreeGrafter"/>
</dbReference>
<keyword evidence="2" id="KW-1133">Transmembrane helix</keyword>
<dbReference type="PRINTS" id="PR00360">
    <property type="entry name" value="C2DOMAIN"/>
</dbReference>
<dbReference type="PANTHER" id="PTHR10024">
    <property type="entry name" value="SYNAPTOTAGMIN"/>
    <property type="match status" value="1"/>
</dbReference>
<feature type="compositionally biased region" description="Low complexity" evidence="1">
    <location>
        <begin position="78"/>
        <end position="87"/>
    </location>
</feature>
<dbReference type="InterPro" id="IPR000008">
    <property type="entry name" value="C2_dom"/>
</dbReference>
<keyword evidence="4" id="KW-1185">Reference proteome</keyword>
<name>A0A6S7I559_PARCT</name>
<feature type="transmembrane region" description="Helical" evidence="2">
    <location>
        <begin position="24"/>
        <end position="44"/>
    </location>
</feature>
<dbReference type="GO" id="GO:0030276">
    <property type="term" value="F:clathrin binding"/>
    <property type="evidence" value="ECO:0007669"/>
    <property type="project" value="TreeGrafter"/>
</dbReference>
<dbReference type="Pfam" id="PF00168">
    <property type="entry name" value="C2"/>
    <property type="match status" value="2"/>
</dbReference>
<dbReference type="GO" id="GO:0000149">
    <property type="term" value="F:SNARE binding"/>
    <property type="evidence" value="ECO:0007669"/>
    <property type="project" value="TreeGrafter"/>
</dbReference>
<sequence>MFLATVDSGLETNKGHGILEVEHVIIVFASAVCLVTVLTLCGWCRKLFQKSSGNKNGSYDDNVVDSLKHETPTSRIASRLSSPLSHSSSDDSLTRITSPGHGRRTIRFPSPPEVGVDVLQIQPEKHSPDDVIIPPEPALPDPTRKEYLGQIIFSLKYDSQSMTLGLKIMKATKLPAKDFSGTSDPFVKICLLPDKKHKMETRVKRKNLNPVWNEYFMFEGFPHSKLMQRTLCLQVLDYDRFSRNDPIGDVRLPLENLNLGPEPIVLSKELQPSSKAEYLGDLLLSMSYQPTANRINILVMKAARLKAMDITGKTDPYVKIYFMQGGKRIEKKKTTIKKRIRDPVWNESFIFNVTVEKLRDTSFNFIVMDYDRITQNEAIGQVTLSYRSSGASLQHWTEMMNNPRRPIAKWHKIQEV</sequence>
<evidence type="ECO:0000313" key="4">
    <source>
        <dbReference type="Proteomes" id="UP001152795"/>
    </source>
</evidence>
<dbReference type="InterPro" id="IPR001565">
    <property type="entry name" value="Synaptotagmin"/>
</dbReference>
<dbReference type="Gene3D" id="2.60.40.150">
    <property type="entry name" value="C2 domain"/>
    <property type="match status" value="2"/>
</dbReference>
<dbReference type="GO" id="GO:0098793">
    <property type="term" value="C:presynapse"/>
    <property type="evidence" value="ECO:0007669"/>
    <property type="project" value="GOC"/>
</dbReference>
<dbReference type="Proteomes" id="UP001152795">
    <property type="component" value="Unassembled WGS sequence"/>
</dbReference>
<evidence type="ECO:0000256" key="2">
    <source>
        <dbReference type="SAM" id="Phobius"/>
    </source>
</evidence>
<dbReference type="FunFam" id="2.60.40.150:FF:000039">
    <property type="entry name" value="Synaptotagmin 11"/>
    <property type="match status" value="1"/>
</dbReference>
<protein>
    <submittedName>
        <fullName evidence="3">Synaptotagmin-7-like</fullName>
    </submittedName>
</protein>
<proteinExistence type="predicted"/>
<dbReference type="AlphaFoldDB" id="A0A6S7I559"/>
<dbReference type="GO" id="GO:0005886">
    <property type="term" value="C:plasma membrane"/>
    <property type="evidence" value="ECO:0007669"/>
    <property type="project" value="TreeGrafter"/>
</dbReference>
<feature type="region of interest" description="Disordered" evidence="1">
    <location>
        <begin position="72"/>
        <end position="109"/>
    </location>
</feature>
<dbReference type="GO" id="GO:0001786">
    <property type="term" value="F:phosphatidylserine binding"/>
    <property type="evidence" value="ECO:0007669"/>
    <property type="project" value="TreeGrafter"/>
</dbReference>
<dbReference type="InterPro" id="IPR035892">
    <property type="entry name" value="C2_domain_sf"/>
</dbReference>
<dbReference type="EMBL" id="CACRXK020007965">
    <property type="protein sequence ID" value="CAB4013644.1"/>
    <property type="molecule type" value="Genomic_DNA"/>
</dbReference>
<keyword evidence="2" id="KW-0812">Transmembrane</keyword>
<keyword evidence="2" id="KW-0472">Membrane</keyword>
<accession>A0A6S7I559</accession>
<organism evidence="3 4">
    <name type="scientific">Paramuricea clavata</name>
    <name type="common">Red gorgonian</name>
    <name type="synonym">Violescent sea-whip</name>
    <dbReference type="NCBI Taxonomy" id="317549"/>
    <lineage>
        <taxon>Eukaryota</taxon>
        <taxon>Metazoa</taxon>
        <taxon>Cnidaria</taxon>
        <taxon>Anthozoa</taxon>
        <taxon>Octocorallia</taxon>
        <taxon>Malacalcyonacea</taxon>
        <taxon>Plexauridae</taxon>
        <taxon>Paramuricea</taxon>
    </lineage>
</organism>
<dbReference type="SUPFAM" id="SSF49562">
    <property type="entry name" value="C2 domain (Calcium/lipid-binding domain, CaLB)"/>
    <property type="match status" value="2"/>
</dbReference>
<dbReference type="FunFam" id="2.60.40.150:FF:000140">
    <property type="entry name" value="synaptotagmin-7 isoform X1"/>
    <property type="match status" value="1"/>
</dbReference>
<dbReference type="GO" id="GO:0005509">
    <property type="term" value="F:calcium ion binding"/>
    <property type="evidence" value="ECO:0007669"/>
    <property type="project" value="TreeGrafter"/>
</dbReference>
<reference evidence="3" key="1">
    <citation type="submission" date="2020-04" db="EMBL/GenBank/DDBJ databases">
        <authorList>
            <person name="Alioto T."/>
            <person name="Alioto T."/>
            <person name="Gomez Garrido J."/>
        </authorList>
    </citation>
    <scope>NUCLEOTIDE SEQUENCE</scope>
    <source>
        <strain evidence="3">A484AB</strain>
    </source>
</reference>
<dbReference type="PANTHER" id="PTHR10024:SF344">
    <property type="entry name" value="SYNAPTOTAGMIN-7"/>
    <property type="match status" value="1"/>
</dbReference>
<dbReference type="PROSITE" id="PS50004">
    <property type="entry name" value="C2"/>
    <property type="match status" value="2"/>
</dbReference>
<dbReference type="GO" id="GO:0005544">
    <property type="term" value="F:calcium-dependent phospholipid binding"/>
    <property type="evidence" value="ECO:0007669"/>
    <property type="project" value="TreeGrafter"/>
</dbReference>
<dbReference type="PRINTS" id="PR00399">
    <property type="entry name" value="SYNAPTOTAGMN"/>
</dbReference>
<comment type="caution">
    <text evidence="3">The sequence shown here is derived from an EMBL/GenBank/DDBJ whole genome shotgun (WGS) entry which is preliminary data.</text>
</comment>
<dbReference type="GO" id="GO:0048791">
    <property type="term" value="P:calcium ion-regulated exocytosis of neurotransmitter"/>
    <property type="evidence" value="ECO:0007669"/>
    <property type="project" value="TreeGrafter"/>
</dbReference>
<dbReference type="GO" id="GO:0070382">
    <property type="term" value="C:exocytic vesicle"/>
    <property type="evidence" value="ECO:0007669"/>
    <property type="project" value="TreeGrafter"/>
</dbReference>
<evidence type="ECO:0000256" key="1">
    <source>
        <dbReference type="SAM" id="MobiDB-lite"/>
    </source>
</evidence>
<dbReference type="GO" id="GO:0006906">
    <property type="term" value="P:vesicle fusion"/>
    <property type="evidence" value="ECO:0007669"/>
    <property type="project" value="TreeGrafter"/>
</dbReference>
<dbReference type="SMART" id="SM00239">
    <property type="entry name" value="C2"/>
    <property type="match status" value="2"/>
</dbReference>